<comment type="caution">
    <text evidence="2">The sequence shown here is derived from an EMBL/GenBank/DDBJ whole genome shotgun (WGS) entry which is preliminary data.</text>
</comment>
<evidence type="ECO:0000313" key="2">
    <source>
        <dbReference type="EMBL" id="RVU14014.1"/>
    </source>
</evidence>
<evidence type="ECO:0000313" key="3">
    <source>
        <dbReference type="Proteomes" id="UP000286997"/>
    </source>
</evidence>
<proteinExistence type="predicted"/>
<organism evidence="2 3">
    <name type="scientific">Methylobacterium oryzihabitans</name>
    <dbReference type="NCBI Taxonomy" id="2499852"/>
    <lineage>
        <taxon>Bacteria</taxon>
        <taxon>Pseudomonadati</taxon>
        <taxon>Pseudomonadota</taxon>
        <taxon>Alphaproteobacteria</taxon>
        <taxon>Hyphomicrobiales</taxon>
        <taxon>Methylobacteriaceae</taxon>
        <taxon>Methylobacterium</taxon>
    </lineage>
</organism>
<sequence>MPPAPANLLSPLPRLLPEEEFSEILSRPDLRIERIVSTGQASPPGYWYDQPWDEWVLVLAGAARLRIEGEAADRDLAPGDHLLLPARTRHRVEWTAPDAPTVWLAVHCPPTRAG</sequence>
<dbReference type="InterPro" id="IPR014710">
    <property type="entry name" value="RmlC-like_jellyroll"/>
</dbReference>
<dbReference type="Proteomes" id="UP000286997">
    <property type="component" value="Unassembled WGS sequence"/>
</dbReference>
<dbReference type="CDD" id="cd06981">
    <property type="entry name" value="cupin_reut_a1446"/>
    <property type="match status" value="1"/>
</dbReference>
<dbReference type="InterPro" id="IPR011051">
    <property type="entry name" value="RmlC_Cupin_sf"/>
</dbReference>
<dbReference type="AlphaFoldDB" id="A0A3S3U2G5"/>
<dbReference type="InterPro" id="IPR013096">
    <property type="entry name" value="Cupin_2"/>
</dbReference>
<evidence type="ECO:0000259" key="1">
    <source>
        <dbReference type="Pfam" id="PF07883"/>
    </source>
</evidence>
<feature type="domain" description="Cupin type-2" evidence="1">
    <location>
        <begin position="47"/>
        <end position="106"/>
    </location>
</feature>
<gene>
    <name evidence="2" type="ORF">EOE48_25110</name>
</gene>
<keyword evidence="3" id="KW-1185">Reference proteome</keyword>
<dbReference type="RefSeq" id="WP_127733622.1">
    <property type="nucleotide sequence ID" value="NZ_SACP01000037.1"/>
</dbReference>
<dbReference type="OrthoDB" id="9798585at2"/>
<dbReference type="Gene3D" id="2.60.120.10">
    <property type="entry name" value="Jelly Rolls"/>
    <property type="match status" value="1"/>
</dbReference>
<reference evidence="2 3" key="1">
    <citation type="submission" date="2019-01" db="EMBL/GenBank/DDBJ databases">
        <authorList>
            <person name="Chen W.-M."/>
        </authorList>
    </citation>
    <scope>NUCLEOTIDE SEQUENCE [LARGE SCALE GENOMIC DNA]</scope>
    <source>
        <strain evidence="2 3">TER-1</strain>
    </source>
</reference>
<dbReference type="Pfam" id="PF07883">
    <property type="entry name" value="Cupin_2"/>
    <property type="match status" value="1"/>
</dbReference>
<dbReference type="SUPFAM" id="SSF51182">
    <property type="entry name" value="RmlC-like cupins"/>
    <property type="match status" value="1"/>
</dbReference>
<accession>A0A3S3U2G5</accession>
<protein>
    <submittedName>
        <fullName evidence="2">Cupin domain-containing protein</fullName>
    </submittedName>
</protein>
<name>A0A3S3U2G5_9HYPH</name>
<dbReference type="EMBL" id="SACP01000037">
    <property type="protein sequence ID" value="RVU14014.1"/>
    <property type="molecule type" value="Genomic_DNA"/>
</dbReference>